<evidence type="ECO:0000256" key="3">
    <source>
        <dbReference type="ARBA" id="ARBA00022801"/>
    </source>
</evidence>
<dbReference type="AlphaFoldDB" id="A0A4R6EFY4"/>
<dbReference type="PRINTS" id="PR00719">
    <property type="entry name" value="LMWPTPASE"/>
</dbReference>
<dbReference type="SUPFAM" id="SSF52788">
    <property type="entry name" value="Phosphotyrosine protein phosphatases I"/>
    <property type="match status" value="1"/>
</dbReference>
<dbReference type="RefSeq" id="WP_133461522.1">
    <property type="nucleotide sequence ID" value="NZ_SNVX01000009.1"/>
</dbReference>
<comment type="caution">
    <text evidence="8">The sequence shown here is derived from an EMBL/GenBank/DDBJ whole genome shotgun (WGS) entry which is preliminary data.</text>
</comment>
<evidence type="ECO:0000256" key="6">
    <source>
        <dbReference type="PIRSR" id="PIRSR617867-1"/>
    </source>
</evidence>
<dbReference type="EMBL" id="SNVX01000009">
    <property type="protein sequence ID" value="TDN57211.1"/>
    <property type="molecule type" value="Genomic_DNA"/>
</dbReference>
<feature type="domain" description="Phosphotyrosine protein phosphatase I" evidence="7">
    <location>
        <begin position="3"/>
        <end position="141"/>
    </location>
</feature>
<evidence type="ECO:0000256" key="2">
    <source>
        <dbReference type="ARBA" id="ARBA00013064"/>
    </source>
</evidence>
<dbReference type="Pfam" id="PF01451">
    <property type="entry name" value="LMWPc"/>
    <property type="match status" value="1"/>
</dbReference>
<dbReference type="Proteomes" id="UP000295530">
    <property type="component" value="Unassembled WGS sequence"/>
</dbReference>
<comment type="catalytic activity">
    <reaction evidence="5">
        <text>O-phospho-L-tyrosyl-[protein] + H2O = L-tyrosyl-[protein] + phosphate</text>
        <dbReference type="Rhea" id="RHEA:10684"/>
        <dbReference type="Rhea" id="RHEA-COMP:10136"/>
        <dbReference type="Rhea" id="RHEA-COMP:20101"/>
        <dbReference type="ChEBI" id="CHEBI:15377"/>
        <dbReference type="ChEBI" id="CHEBI:43474"/>
        <dbReference type="ChEBI" id="CHEBI:46858"/>
        <dbReference type="ChEBI" id="CHEBI:61978"/>
        <dbReference type="EC" id="3.1.3.48"/>
    </reaction>
</comment>
<protein>
    <recommendedName>
        <fullName evidence="2">protein-tyrosine-phosphatase</fullName>
        <ecNumber evidence="2">3.1.3.48</ecNumber>
    </recommendedName>
</protein>
<name>A0A4R6EFY4_SCAGO</name>
<dbReference type="SMART" id="SM00226">
    <property type="entry name" value="LMWPc"/>
    <property type="match status" value="1"/>
</dbReference>
<proteinExistence type="inferred from homology"/>
<dbReference type="PANTHER" id="PTHR11717">
    <property type="entry name" value="LOW MOLECULAR WEIGHT PROTEIN TYROSINE PHOSPHATASE"/>
    <property type="match status" value="1"/>
</dbReference>
<comment type="similarity">
    <text evidence="1">Belongs to the low molecular weight phosphotyrosine protein phosphatase family.</text>
</comment>
<reference evidence="8 9" key="1">
    <citation type="submission" date="2019-03" db="EMBL/GenBank/DDBJ databases">
        <title>Genomic analyses of the natural microbiome of Caenorhabditis elegans.</title>
        <authorList>
            <person name="Samuel B."/>
        </authorList>
    </citation>
    <scope>NUCLEOTIDE SEQUENCE [LARGE SCALE GENOMIC DNA]</scope>
    <source>
        <strain evidence="8 9">BIGb0156</strain>
    </source>
</reference>
<feature type="active site" description="Proton donor" evidence="6">
    <location>
        <position position="115"/>
    </location>
</feature>
<dbReference type="GO" id="GO:0004725">
    <property type="term" value="F:protein tyrosine phosphatase activity"/>
    <property type="evidence" value="ECO:0007669"/>
    <property type="project" value="UniProtKB-EC"/>
</dbReference>
<dbReference type="EC" id="3.1.3.48" evidence="2"/>
<sequence>MCNAILIICTANICRSPTSERLLRHRLPHKTIDSAGTVALTGQGADRDAMRIANRHELSLEGHQSQQFTAALSAQYDLILVMEKEHFKHIAHIAPEARSKSMLLGYWSNQMEIPDPWHQSDEAFNHVFQLIDHSCQAWVSKLVS</sequence>
<dbReference type="InterPro" id="IPR017867">
    <property type="entry name" value="Tyr_phospatase_low_mol_wt"/>
</dbReference>
<evidence type="ECO:0000256" key="5">
    <source>
        <dbReference type="ARBA" id="ARBA00051722"/>
    </source>
</evidence>
<feature type="active site" description="Nucleophile" evidence="6">
    <location>
        <position position="9"/>
    </location>
</feature>
<organism evidence="8 9">
    <name type="scientific">Scandinavium goeteborgense</name>
    <dbReference type="NCBI Taxonomy" id="1851514"/>
    <lineage>
        <taxon>Bacteria</taxon>
        <taxon>Pseudomonadati</taxon>
        <taxon>Pseudomonadota</taxon>
        <taxon>Gammaproteobacteria</taxon>
        <taxon>Enterobacterales</taxon>
        <taxon>Enterobacteriaceae</taxon>
        <taxon>Scandinavium</taxon>
    </lineage>
</organism>
<dbReference type="InterPro" id="IPR036196">
    <property type="entry name" value="Ptyr_pPase_sf"/>
</dbReference>
<evidence type="ECO:0000259" key="7">
    <source>
        <dbReference type="SMART" id="SM00226"/>
    </source>
</evidence>
<keyword evidence="4" id="KW-0904">Protein phosphatase</keyword>
<feature type="active site" evidence="6">
    <location>
        <position position="15"/>
    </location>
</feature>
<gene>
    <name evidence="8" type="ORF">EC847_1095</name>
</gene>
<dbReference type="FunFam" id="3.40.50.2300:FF:000041">
    <property type="entry name" value="Low molecular weight protein-tyrosine-phosphatase"/>
    <property type="match status" value="1"/>
</dbReference>
<dbReference type="OrthoDB" id="9784339at2"/>
<dbReference type="PANTHER" id="PTHR11717:SF31">
    <property type="entry name" value="LOW MOLECULAR WEIGHT PROTEIN-TYROSINE-PHOSPHATASE ETP-RELATED"/>
    <property type="match status" value="1"/>
</dbReference>
<dbReference type="InterPro" id="IPR023485">
    <property type="entry name" value="Ptyr_pPase"/>
</dbReference>
<evidence type="ECO:0000256" key="1">
    <source>
        <dbReference type="ARBA" id="ARBA00011063"/>
    </source>
</evidence>
<dbReference type="CDD" id="cd16343">
    <property type="entry name" value="LMWPTP"/>
    <property type="match status" value="1"/>
</dbReference>
<evidence type="ECO:0000256" key="4">
    <source>
        <dbReference type="ARBA" id="ARBA00022912"/>
    </source>
</evidence>
<dbReference type="InterPro" id="IPR050438">
    <property type="entry name" value="LMW_PTPase"/>
</dbReference>
<evidence type="ECO:0000313" key="9">
    <source>
        <dbReference type="Proteomes" id="UP000295530"/>
    </source>
</evidence>
<dbReference type="Gene3D" id="3.40.50.2300">
    <property type="match status" value="1"/>
</dbReference>
<evidence type="ECO:0000313" key="8">
    <source>
        <dbReference type="EMBL" id="TDN57211.1"/>
    </source>
</evidence>
<keyword evidence="9" id="KW-1185">Reference proteome</keyword>
<keyword evidence="3" id="KW-0378">Hydrolase</keyword>
<accession>A0A4R6EFY4</accession>